<keyword evidence="2" id="KW-1185">Reference proteome</keyword>
<protein>
    <submittedName>
        <fullName evidence="1">Uncharacterized protein</fullName>
    </submittedName>
</protein>
<dbReference type="AlphaFoldDB" id="U1Y6F1"/>
<reference evidence="1 2" key="1">
    <citation type="submission" date="2013-08" db="EMBL/GenBank/DDBJ databases">
        <authorList>
            <person name="Weinstock G."/>
            <person name="Sodergren E."/>
            <person name="Wylie T."/>
            <person name="Fulton L."/>
            <person name="Fulton R."/>
            <person name="Fronick C."/>
            <person name="O'Laughlin M."/>
            <person name="Godfrey J."/>
            <person name="Miner T."/>
            <person name="Herter B."/>
            <person name="Appelbaum E."/>
            <person name="Cordes M."/>
            <person name="Lek S."/>
            <person name="Wollam A."/>
            <person name="Pepin K.H."/>
            <person name="Palsikar V.B."/>
            <person name="Mitreva M."/>
            <person name="Wilson R.K."/>
        </authorList>
    </citation>
    <scope>NUCLEOTIDE SEQUENCE [LARGE SCALE GENOMIC DNA]</scope>
    <source>
        <strain evidence="1 2">ATCC 12856</strain>
    </source>
</reference>
<dbReference type="Proteomes" id="UP000016511">
    <property type="component" value="Unassembled WGS sequence"/>
</dbReference>
<evidence type="ECO:0000313" key="2">
    <source>
        <dbReference type="Proteomes" id="UP000016511"/>
    </source>
</evidence>
<evidence type="ECO:0000313" key="1">
    <source>
        <dbReference type="EMBL" id="ERI06446.1"/>
    </source>
</evidence>
<gene>
    <name evidence="1" type="ORF">HMPREF0083_05339</name>
</gene>
<comment type="caution">
    <text evidence="1">The sequence shown here is derived from an EMBL/GenBank/DDBJ whole genome shotgun (WGS) entry which is preliminary data.</text>
</comment>
<dbReference type="HOGENOM" id="CLU_2696480_0_0_9"/>
<sequence>MPMSKISKVFLFTVVSGCFWLLLRYLKGGEQTMALIATTLIVRGKMTFAEVLDSLKDKVHQMLGDLDMGELAE</sequence>
<dbReference type="EMBL" id="AWSJ01000324">
    <property type="protein sequence ID" value="ERI06446.1"/>
    <property type="molecule type" value="Genomic_DNA"/>
</dbReference>
<proteinExistence type="predicted"/>
<dbReference type="PATRIC" id="fig|649747.3.peg.4807"/>
<organism evidence="1 2">
    <name type="scientific">Aneurinibacillus aneurinilyticus ATCC 12856</name>
    <dbReference type="NCBI Taxonomy" id="649747"/>
    <lineage>
        <taxon>Bacteria</taxon>
        <taxon>Bacillati</taxon>
        <taxon>Bacillota</taxon>
        <taxon>Bacilli</taxon>
        <taxon>Bacillales</taxon>
        <taxon>Paenibacillaceae</taxon>
        <taxon>Aneurinibacillus group</taxon>
        <taxon>Aneurinibacillus</taxon>
    </lineage>
</organism>
<accession>U1Y6F1</accession>
<name>U1Y6F1_ANEAE</name>